<gene>
    <name evidence="1" type="ORF">Cfor_12608</name>
</gene>
<organism evidence="1 2">
    <name type="scientific">Coptotermes formosanus</name>
    <name type="common">Formosan subterranean termite</name>
    <dbReference type="NCBI Taxonomy" id="36987"/>
    <lineage>
        <taxon>Eukaryota</taxon>
        <taxon>Metazoa</taxon>
        <taxon>Ecdysozoa</taxon>
        <taxon>Arthropoda</taxon>
        <taxon>Hexapoda</taxon>
        <taxon>Insecta</taxon>
        <taxon>Pterygota</taxon>
        <taxon>Neoptera</taxon>
        <taxon>Polyneoptera</taxon>
        <taxon>Dictyoptera</taxon>
        <taxon>Blattodea</taxon>
        <taxon>Blattoidea</taxon>
        <taxon>Termitoidae</taxon>
        <taxon>Rhinotermitidae</taxon>
        <taxon>Coptotermes</taxon>
    </lineage>
</organism>
<dbReference type="AlphaFoldDB" id="A0A6L2QB83"/>
<dbReference type="EMBL" id="BLKM01003048">
    <property type="protein sequence ID" value="GFG41012.1"/>
    <property type="molecule type" value="Genomic_DNA"/>
</dbReference>
<name>A0A6L2QB83_COPFO</name>
<dbReference type="InParanoid" id="A0A6L2QB83"/>
<proteinExistence type="predicted"/>
<feature type="non-terminal residue" evidence="1">
    <location>
        <position position="65"/>
    </location>
</feature>
<reference evidence="2" key="1">
    <citation type="submission" date="2020-01" db="EMBL/GenBank/DDBJ databases">
        <title>Draft genome sequence of the Termite Coptotermes fromosanus.</title>
        <authorList>
            <person name="Itakura S."/>
            <person name="Yosikawa Y."/>
            <person name="Umezawa K."/>
        </authorList>
    </citation>
    <scope>NUCLEOTIDE SEQUENCE [LARGE SCALE GENOMIC DNA]</scope>
</reference>
<evidence type="ECO:0000313" key="1">
    <source>
        <dbReference type="EMBL" id="GFG41012.1"/>
    </source>
</evidence>
<feature type="non-terminal residue" evidence="1">
    <location>
        <position position="1"/>
    </location>
</feature>
<comment type="caution">
    <text evidence="1">The sequence shown here is derived from an EMBL/GenBank/DDBJ whole genome shotgun (WGS) entry which is preliminary data.</text>
</comment>
<sequence>TSDVHNHKAVHYTTWVMWFCAGEDFCHTLHIMDSRGESVVVNKKCTDHTECSPHRVGCLSIDTQT</sequence>
<keyword evidence="2" id="KW-1185">Reference proteome</keyword>
<accession>A0A6L2QB83</accession>
<dbReference type="Proteomes" id="UP000502823">
    <property type="component" value="Unassembled WGS sequence"/>
</dbReference>
<protein>
    <submittedName>
        <fullName evidence="1">Uncharacterized protein</fullName>
    </submittedName>
</protein>
<dbReference type="OrthoDB" id="6149028at2759"/>
<evidence type="ECO:0000313" key="2">
    <source>
        <dbReference type="Proteomes" id="UP000502823"/>
    </source>
</evidence>